<keyword evidence="5" id="KW-0687">Ribonucleoprotein</keyword>
<dbReference type="EMBL" id="BDGG01000004">
    <property type="protein sequence ID" value="GAU98001.1"/>
    <property type="molecule type" value="Genomic_DNA"/>
</dbReference>
<name>A0A1D1V8H6_RAMVA</name>
<dbReference type="AlphaFoldDB" id="A0A1D1V8H6"/>
<evidence type="ECO:0000256" key="5">
    <source>
        <dbReference type="ARBA" id="ARBA00023274"/>
    </source>
</evidence>
<keyword evidence="3" id="KW-0689">Ribosomal protein</keyword>
<dbReference type="Proteomes" id="UP000186922">
    <property type="component" value="Unassembled WGS sequence"/>
</dbReference>
<evidence type="ECO:0000256" key="3">
    <source>
        <dbReference type="ARBA" id="ARBA00022980"/>
    </source>
</evidence>
<comment type="caution">
    <text evidence="9">The sequence shown here is derived from an EMBL/GenBank/DDBJ whole genome shotgun (WGS) entry which is preliminary data.</text>
</comment>
<keyword evidence="4" id="KW-0496">Mitochondrion</keyword>
<gene>
    <name evidence="9" type="primary">RvY_09206-1</name>
    <name evidence="9" type="synonym">RvY_09206.1</name>
    <name evidence="9" type="ORF">RvY_09206</name>
</gene>
<dbReference type="GO" id="GO:0005762">
    <property type="term" value="C:mitochondrial large ribosomal subunit"/>
    <property type="evidence" value="ECO:0007669"/>
    <property type="project" value="TreeGrafter"/>
</dbReference>
<proteinExistence type="inferred from homology"/>
<evidence type="ECO:0000256" key="6">
    <source>
        <dbReference type="ARBA" id="ARBA00038782"/>
    </source>
</evidence>
<dbReference type="FunFam" id="3.30.70.330:FF:000284">
    <property type="entry name" value="39S ribosomal protein L23, mitochondrial"/>
    <property type="match status" value="1"/>
</dbReference>
<dbReference type="InterPro" id="IPR012678">
    <property type="entry name" value="Ribosomal_uL23/eL15/eS24_sf"/>
</dbReference>
<dbReference type="OrthoDB" id="275582at2759"/>
<dbReference type="InterPro" id="IPR012677">
    <property type="entry name" value="Nucleotide-bd_a/b_plait_sf"/>
</dbReference>
<dbReference type="SUPFAM" id="SSF54189">
    <property type="entry name" value="Ribosomal proteins S24e, L23 and L15e"/>
    <property type="match status" value="1"/>
</dbReference>
<comment type="similarity">
    <text evidence="2">Belongs to the universal ribosomal protein uL23 family.</text>
</comment>
<evidence type="ECO:0000256" key="8">
    <source>
        <dbReference type="ARBA" id="ARBA00041375"/>
    </source>
</evidence>
<comment type="subunit">
    <text evidence="6">Component of the mitochondrial ribosome large subunit (39S) which comprises a 16S rRNA and about 50 distinct proteins.</text>
</comment>
<evidence type="ECO:0000256" key="4">
    <source>
        <dbReference type="ARBA" id="ARBA00023128"/>
    </source>
</evidence>
<organism evidence="9 10">
    <name type="scientific">Ramazzottius varieornatus</name>
    <name type="common">Water bear</name>
    <name type="synonym">Tardigrade</name>
    <dbReference type="NCBI Taxonomy" id="947166"/>
    <lineage>
        <taxon>Eukaryota</taxon>
        <taxon>Metazoa</taxon>
        <taxon>Ecdysozoa</taxon>
        <taxon>Tardigrada</taxon>
        <taxon>Eutardigrada</taxon>
        <taxon>Parachela</taxon>
        <taxon>Hypsibioidea</taxon>
        <taxon>Ramazzottiidae</taxon>
        <taxon>Ramazzottius</taxon>
    </lineage>
</organism>
<keyword evidence="10" id="KW-1185">Reference proteome</keyword>
<reference evidence="9 10" key="1">
    <citation type="journal article" date="2016" name="Nat. Commun.">
        <title>Extremotolerant tardigrade genome and improved radiotolerance of human cultured cells by tardigrade-unique protein.</title>
        <authorList>
            <person name="Hashimoto T."/>
            <person name="Horikawa D.D."/>
            <person name="Saito Y."/>
            <person name="Kuwahara H."/>
            <person name="Kozuka-Hata H."/>
            <person name="Shin-I T."/>
            <person name="Minakuchi Y."/>
            <person name="Ohishi K."/>
            <person name="Motoyama A."/>
            <person name="Aizu T."/>
            <person name="Enomoto A."/>
            <person name="Kondo K."/>
            <person name="Tanaka S."/>
            <person name="Hara Y."/>
            <person name="Koshikawa S."/>
            <person name="Sagara H."/>
            <person name="Miura T."/>
            <person name="Yokobori S."/>
            <person name="Miyagawa K."/>
            <person name="Suzuki Y."/>
            <person name="Kubo T."/>
            <person name="Oyama M."/>
            <person name="Kohara Y."/>
            <person name="Fujiyama A."/>
            <person name="Arakawa K."/>
            <person name="Katayama T."/>
            <person name="Toyoda A."/>
            <person name="Kunieda T."/>
        </authorList>
    </citation>
    <scope>NUCLEOTIDE SEQUENCE [LARGE SCALE GENOMIC DNA]</scope>
    <source>
        <strain evidence="9 10">YOKOZUNA-1</strain>
    </source>
</reference>
<dbReference type="Pfam" id="PF00276">
    <property type="entry name" value="Ribosomal_L23"/>
    <property type="match status" value="1"/>
</dbReference>
<dbReference type="GO" id="GO:0003735">
    <property type="term" value="F:structural constituent of ribosome"/>
    <property type="evidence" value="ECO:0007669"/>
    <property type="project" value="InterPro"/>
</dbReference>
<evidence type="ECO:0000256" key="1">
    <source>
        <dbReference type="ARBA" id="ARBA00004173"/>
    </source>
</evidence>
<evidence type="ECO:0000256" key="7">
    <source>
        <dbReference type="ARBA" id="ARBA00039977"/>
    </source>
</evidence>
<sequence length="150" mass="17612">MATKTYPLWKPGGPQLRIFLPDFYMKLVRPARAIPPNMAHFKIDMKMSKIDVKNYLTKIYNVPVKEVRTHIKKGMLIRHPAGHKVEEPDQKYAFVTMEKNVEFHFPNLFPDVVRQALEKEEEGFSDALNKMRLDKSQKWHRSGAPTWFSV</sequence>
<evidence type="ECO:0000313" key="9">
    <source>
        <dbReference type="EMBL" id="GAU98001.1"/>
    </source>
</evidence>
<dbReference type="PANTHER" id="PTHR12059:SF5">
    <property type="entry name" value="LARGE RIBOSOMAL SUBUNIT PROTEIN UL23M"/>
    <property type="match status" value="1"/>
</dbReference>
<dbReference type="PANTHER" id="PTHR12059">
    <property type="entry name" value="RIBOSOMAL PROTEIN L23-RELATED"/>
    <property type="match status" value="1"/>
</dbReference>
<dbReference type="GO" id="GO:0032543">
    <property type="term" value="P:mitochondrial translation"/>
    <property type="evidence" value="ECO:0007669"/>
    <property type="project" value="TreeGrafter"/>
</dbReference>
<evidence type="ECO:0000256" key="2">
    <source>
        <dbReference type="ARBA" id="ARBA00006700"/>
    </source>
</evidence>
<dbReference type="Gene3D" id="3.30.70.330">
    <property type="match status" value="1"/>
</dbReference>
<accession>A0A1D1V8H6</accession>
<dbReference type="STRING" id="947166.A0A1D1V8H6"/>
<comment type="subcellular location">
    <subcellularLocation>
        <location evidence="1">Mitochondrion</location>
    </subcellularLocation>
</comment>
<evidence type="ECO:0000313" key="10">
    <source>
        <dbReference type="Proteomes" id="UP000186922"/>
    </source>
</evidence>
<protein>
    <recommendedName>
        <fullName evidence="7">Large ribosomal subunit protein uL23m</fullName>
    </recommendedName>
    <alternativeName>
        <fullName evidence="8">39S ribosomal protein L23, mitochondrial</fullName>
    </alternativeName>
</protein>
<dbReference type="InterPro" id="IPR013025">
    <property type="entry name" value="Ribosomal_uL23-like"/>
</dbReference>